<dbReference type="STRING" id="67356.AQJ84_16735"/>
<dbReference type="Pfam" id="PF21922">
    <property type="entry name" value="PBP_dimer_2"/>
    <property type="match status" value="1"/>
</dbReference>
<dbReference type="GO" id="GO:0071555">
    <property type="term" value="P:cell wall organization"/>
    <property type="evidence" value="ECO:0007669"/>
    <property type="project" value="TreeGrafter"/>
</dbReference>
<dbReference type="PANTHER" id="PTHR30627:SF24">
    <property type="entry name" value="PENICILLIN-BINDING PROTEIN 4B"/>
    <property type="match status" value="1"/>
</dbReference>
<dbReference type="Gene3D" id="3.90.1310.10">
    <property type="entry name" value="Penicillin-binding protein 2a (Domain 2)"/>
    <property type="match status" value="1"/>
</dbReference>
<feature type="domain" description="Penicillin-binding protein transpeptidase" evidence="1">
    <location>
        <begin position="157"/>
        <end position="481"/>
    </location>
</feature>
<accession>A0A0L8LAA4</accession>
<reference evidence="4" key="1">
    <citation type="submission" date="2015-07" db="EMBL/GenBank/DDBJ databases">
        <authorList>
            <person name="Ju K.-S."/>
            <person name="Doroghazi J.R."/>
            <person name="Metcalf W.W."/>
        </authorList>
    </citation>
    <scope>NUCLEOTIDE SEQUENCE [LARGE SCALE GENOMIC DNA]</scope>
    <source>
        <strain evidence="4">NRRL 2290</strain>
    </source>
</reference>
<dbReference type="Gene3D" id="3.40.710.10">
    <property type="entry name" value="DD-peptidase/beta-lactamase superfamily"/>
    <property type="match status" value="1"/>
</dbReference>
<dbReference type="InterPro" id="IPR054120">
    <property type="entry name" value="PBPA_dimer"/>
</dbReference>
<protein>
    <submittedName>
        <fullName evidence="3">Penicillin-binding protein</fullName>
    </submittedName>
</protein>
<evidence type="ECO:0000313" key="3">
    <source>
        <dbReference type="EMBL" id="KOG35067.1"/>
    </source>
</evidence>
<dbReference type="OrthoDB" id="9766847at2"/>
<feature type="domain" description="Penicillin binding protein A dimerisation" evidence="2">
    <location>
        <begin position="52"/>
        <end position="135"/>
    </location>
</feature>
<evidence type="ECO:0000259" key="1">
    <source>
        <dbReference type="Pfam" id="PF00905"/>
    </source>
</evidence>
<dbReference type="RefSeq" id="WP_030042196.1">
    <property type="nucleotide sequence ID" value="NZ_KL575613.1"/>
</dbReference>
<dbReference type="GO" id="GO:0071972">
    <property type="term" value="F:peptidoglycan L,D-transpeptidase activity"/>
    <property type="evidence" value="ECO:0007669"/>
    <property type="project" value="TreeGrafter"/>
</dbReference>
<dbReference type="InterPro" id="IPR012338">
    <property type="entry name" value="Beta-lactam/transpept-like"/>
</dbReference>
<dbReference type="PATRIC" id="fig|67356.5.peg.3626"/>
<comment type="caution">
    <text evidence="3">The sequence shown here is derived from an EMBL/GenBank/DDBJ whole genome shotgun (WGS) entry which is preliminary data.</text>
</comment>
<gene>
    <name evidence="3" type="ORF">ADK37_16970</name>
</gene>
<dbReference type="Proteomes" id="UP000037251">
    <property type="component" value="Unassembled WGS sequence"/>
</dbReference>
<dbReference type="Pfam" id="PF00905">
    <property type="entry name" value="Transpeptidase"/>
    <property type="match status" value="1"/>
</dbReference>
<evidence type="ECO:0000313" key="4">
    <source>
        <dbReference type="Proteomes" id="UP000037251"/>
    </source>
</evidence>
<dbReference type="GO" id="GO:0005886">
    <property type="term" value="C:plasma membrane"/>
    <property type="evidence" value="ECO:0007669"/>
    <property type="project" value="TreeGrafter"/>
</dbReference>
<evidence type="ECO:0000259" key="2">
    <source>
        <dbReference type="Pfam" id="PF21922"/>
    </source>
</evidence>
<dbReference type="PANTHER" id="PTHR30627">
    <property type="entry name" value="PEPTIDOGLYCAN D,D-TRANSPEPTIDASE"/>
    <property type="match status" value="1"/>
</dbReference>
<dbReference type="eggNOG" id="COG0768">
    <property type="taxonomic scope" value="Bacteria"/>
</dbReference>
<keyword evidence="4" id="KW-1185">Reference proteome</keyword>
<sequence length="488" mass="52157">MNKPLRRIAIFCGLLVLTLLIRDNWLQYVKADELRTDTANRRVAIERYATPRGDIIVDGKEITGSKEVSSGDFEYVRTYKDGAMWAPVTGYASQAYGTSQIENLEDGILTGTDDTLFFRNTLDMITGKKKQGGNVVTTLNSAAQKAAYDGLKGRGKGAVAAIDPSTGAILALASYPSYDPSTIAGSNDGEAWKKLMKKNNPDDPMLNRALRETYPPGSTFKVVTAAAALEDGLYSEADQKTDTPLPWTMPGTTTELKNEGNIPCKNATLRVALQYSCNTVFGKIGSDLGNDKMLAEAEKFGFNSEQFTPVRANASVFSDDMNESQTALSSIGQYNTAATPLQMAMVASAVANGGELMKPYMVDKLQAPNLDPIETTEPEAMSRPLSSENAQILQSMMETVVKDGTGKNAQIDGVTVGGKTGTAQHGVDNSEKPYAWFLSYAKLADGSSPVAVAVVVEDDSAVRDDISGGGLAAPIAKSVMEAVINSKK</sequence>
<proteinExistence type="predicted"/>
<dbReference type="SUPFAM" id="SSF56601">
    <property type="entry name" value="beta-lactamase/transpeptidase-like"/>
    <property type="match status" value="1"/>
</dbReference>
<dbReference type="InterPro" id="IPR001460">
    <property type="entry name" value="PCN-bd_Tpept"/>
</dbReference>
<dbReference type="EMBL" id="LGUS01000160">
    <property type="protein sequence ID" value="KOG35067.1"/>
    <property type="molecule type" value="Genomic_DNA"/>
</dbReference>
<dbReference type="GO" id="GO:0008658">
    <property type="term" value="F:penicillin binding"/>
    <property type="evidence" value="ECO:0007669"/>
    <property type="project" value="InterPro"/>
</dbReference>
<organism evidence="3 4">
    <name type="scientific">Streptomyces resistomycificus</name>
    <dbReference type="NCBI Taxonomy" id="67356"/>
    <lineage>
        <taxon>Bacteria</taxon>
        <taxon>Bacillati</taxon>
        <taxon>Actinomycetota</taxon>
        <taxon>Actinomycetes</taxon>
        <taxon>Kitasatosporales</taxon>
        <taxon>Streptomycetaceae</taxon>
        <taxon>Streptomyces</taxon>
        <taxon>Streptomyces aurantiacus group</taxon>
    </lineage>
</organism>
<dbReference type="InterPro" id="IPR050515">
    <property type="entry name" value="Beta-lactam/transpept"/>
</dbReference>
<name>A0A0L8LAA4_9ACTN</name>
<dbReference type="AlphaFoldDB" id="A0A0L8LAA4"/>